<dbReference type="SMART" id="SM00307">
    <property type="entry name" value="ILWEQ"/>
    <property type="match status" value="1"/>
</dbReference>
<feature type="domain" description="I/LWEQ" evidence="10">
    <location>
        <begin position="823"/>
        <end position="1064"/>
    </location>
</feature>
<evidence type="ECO:0000256" key="1">
    <source>
        <dbReference type="ARBA" id="ARBA00004496"/>
    </source>
</evidence>
<dbReference type="GO" id="GO:0030136">
    <property type="term" value="C:clathrin-coated vesicle"/>
    <property type="evidence" value="ECO:0007669"/>
    <property type="project" value="TreeGrafter"/>
</dbReference>
<dbReference type="SUPFAM" id="SSF48464">
    <property type="entry name" value="ENTH/VHS domain"/>
    <property type="match status" value="1"/>
</dbReference>
<dbReference type="GO" id="GO:0035615">
    <property type="term" value="F:clathrin adaptor activity"/>
    <property type="evidence" value="ECO:0007669"/>
    <property type="project" value="TreeGrafter"/>
</dbReference>
<evidence type="ECO:0000256" key="5">
    <source>
        <dbReference type="ARBA" id="ARBA00023054"/>
    </source>
</evidence>
<dbReference type="CDD" id="cd17006">
    <property type="entry name" value="ANTH_N_HIP1_like"/>
    <property type="match status" value="1"/>
</dbReference>
<dbReference type="FunFam" id="1.20.1410.10:FF:000006">
    <property type="entry name" value="Huntingtin interacting protein"/>
    <property type="match status" value="1"/>
</dbReference>
<dbReference type="GO" id="GO:0030864">
    <property type="term" value="C:cortical actin cytoskeleton"/>
    <property type="evidence" value="ECO:0007669"/>
    <property type="project" value="TreeGrafter"/>
</dbReference>
<feature type="region of interest" description="Disordered" evidence="8">
    <location>
        <begin position="1065"/>
        <end position="1090"/>
    </location>
</feature>
<dbReference type="PANTHER" id="PTHR10407">
    <property type="entry name" value="HUNTINGTIN INTERACTING PROTEIN 1"/>
    <property type="match status" value="1"/>
</dbReference>
<dbReference type="Gene3D" id="1.20.5.1700">
    <property type="match status" value="1"/>
</dbReference>
<dbReference type="InterPro" id="IPR002558">
    <property type="entry name" value="ILWEQ_dom"/>
</dbReference>
<dbReference type="PROSITE" id="PS50942">
    <property type="entry name" value="ENTH"/>
    <property type="match status" value="1"/>
</dbReference>
<evidence type="ECO:0000313" key="12">
    <source>
        <dbReference type="Proteomes" id="UP000242188"/>
    </source>
</evidence>
<dbReference type="FunFam" id="1.25.40.90:FF:000012">
    <property type="entry name" value="Huntingtin interacting protein 1-related"/>
    <property type="match status" value="1"/>
</dbReference>
<dbReference type="AlphaFoldDB" id="A0A210PTF2"/>
<sequence>MSSKHLPKVISHRGRTTTEVERENFEKTQTVAINKAINNQEAPVKEKHVRTTVLGTFQDNGAGLFWSVATKLPVQGNPIVCWKFLHVLHKIFREGHKHSMHDSWRYSSHLTDLGKLWSHLREGYGRLIGGYCALLVQKLKFHKKNNHIPGSLTMSDEQFSKICGSDVNNYFEICVDMLDYMDEILNLQQHVFGSLDMSRSNSMTNSGQCRLAPLILCIQDSCQLYDYIVKSLFRLHSSLPPDTLSGHRDRFLSAYKRLKQFYLSSSNLQYFKNLVQVPFLPEEPPNFLIASDFNKHVKPVAVVPTEPEPEPELETPDTDSIGDLVDTSHPPQFAETFGNGFGPPETDERDLLIERLTREVQQLRAELERVRTEDMKIITAQKEEIAKLEKILSELRLSADKSLKENDSLKKKLEEASVHAGASVKLSESEKATKANEEKFKKMKDIYGKLREEHVNLLRTNAETTKKLEGQHKSLEEKEQLLKESHGDIQRMENERKVLQESLQQSADEVTSQLAFATSKNTELEKTEEMFQAQGQGFSANQQLEHKVKTLEEAKSSLMSQLQTVEEETSALQTKLNEANDARQHTETELSGEITTLQGQLQQIKEERDAQGAQLSQEIGDLKSKLEESVTEKKSMEQDLNQQLADLRAKLAQTVTDKESTEERLTGDINSIHSTMLAKAVEEGRGFIQDALDQFENPTHIAVKCTAEFLLMRAEPVLTCLDSLKNAHSIYSIDKKDLEALVKSITSYSHHMGDCVLHGIATTHSAQLEAGEELGNACREAGEMGLKLLDAIEAGGFVNTEVDQTAQSVKKLMHLAEALVPKMVDIKEGEIGDLVENEMSATHSAIEQAAQRIEEMLHKNRSDNSGVELQVNEGILDSCTGLMEAIKILLSKSHDLQKEIVSQGRGTSSSKEFYKKNHRWTEGLLSAAKAVGFGATTLMEAADKVVKGEGKFEELIVCSNEITASTAQLVVASKVKADRRSEKLKALSEASKRVSSSTGKVVGSAREGSQRIEEQSLMDFSKLTLHQTKKNEMQSQVRLLELEKELEQERLKLSELRRQHYQLAGESEGWEVGQDSEEAGSGDTPHDASK</sequence>
<dbReference type="SUPFAM" id="SSF109885">
    <property type="entry name" value="I/LWEQ domain"/>
    <property type="match status" value="1"/>
</dbReference>
<feature type="coiled-coil region" evidence="7">
    <location>
        <begin position="465"/>
        <end position="664"/>
    </location>
</feature>
<evidence type="ECO:0000256" key="4">
    <source>
        <dbReference type="ARBA" id="ARBA00022583"/>
    </source>
</evidence>
<evidence type="ECO:0000259" key="9">
    <source>
        <dbReference type="PROSITE" id="PS50942"/>
    </source>
</evidence>
<dbReference type="GO" id="GO:0080025">
    <property type="term" value="F:phosphatidylinositol-3,5-bisphosphate binding"/>
    <property type="evidence" value="ECO:0007669"/>
    <property type="project" value="TreeGrafter"/>
</dbReference>
<dbReference type="GO" id="GO:0032051">
    <property type="term" value="F:clathrin light chain binding"/>
    <property type="evidence" value="ECO:0007669"/>
    <property type="project" value="TreeGrafter"/>
</dbReference>
<dbReference type="Proteomes" id="UP000242188">
    <property type="component" value="Unassembled WGS sequence"/>
</dbReference>
<dbReference type="OrthoDB" id="8178130at2759"/>
<dbReference type="Gene3D" id="1.25.40.90">
    <property type="match status" value="1"/>
</dbReference>
<keyword evidence="5 7" id="KW-0175">Coiled coil</keyword>
<dbReference type="GO" id="GO:0007015">
    <property type="term" value="P:actin filament organization"/>
    <property type="evidence" value="ECO:0007669"/>
    <property type="project" value="TreeGrafter"/>
</dbReference>
<reference evidence="11 12" key="1">
    <citation type="journal article" date="2017" name="Nat. Ecol. Evol.">
        <title>Scallop genome provides insights into evolution of bilaterian karyotype and development.</title>
        <authorList>
            <person name="Wang S."/>
            <person name="Zhang J."/>
            <person name="Jiao W."/>
            <person name="Li J."/>
            <person name="Xun X."/>
            <person name="Sun Y."/>
            <person name="Guo X."/>
            <person name="Huan P."/>
            <person name="Dong B."/>
            <person name="Zhang L."/>
            <person name="Hu X."/>
            <person name="Sun X."/>
            <person name="Wang J."/>
            <person name="Zhao C."/>
            <person name="Wang Y."/>
            <person name="Wang D."/>
            <person name="Huang X."/>
            <person name="Wang R."/>
            <person name="Lv J."/>
            <person name="Li Y."/>
            <person name="Zhang Z."/>
            <person name="Liu B."/>
            <person name="Lu W."/>
            <person name="Hui Y."/>
            <person name="Liang J."/>
            <person name="Zhou Z."/>
            <person name="Hou R."/>
            <person name="Li X."/>
            <person name="Liu Y."/>
            <person name="Li H."/>
            <person name="Ning X."/>
            <person name="Lin Y."/>
            <person name="Zhao L."/>
            <person name="Xing Q."/>
            <person name="Dou J."/>
            <person name="Li Y."/>
            <person name="Mao J."/>
            <person name="Guo H."/>
            <person name="Dou H."/>
            <person name="Li T."/>
            <person name="Mu C."/>
            <person name="Jiang W."/>
            <person name="Fu Q."/>
            <person name="Fu X."/>
            <person name="Miao Y."/>
            <person name="Liu J."/>
            <person name="Yu Q."/>
            <person name="Li R."/>
            <person name="Liao H."/>
            <person name="Li X."/>
            <person name="Kong Y."/>
            <person name="Jiang Z."/>
            <person name="Chourrout D."/>
            <person name="Li R."/>
            <person name="Bao Z."/>
        </authorList>
    </citation>
    <scope>NUCLEOTIDE SEQUENCE [LARGE SCALE GENOMIC DNA]</scope>
    <source>
        <strain evidence="11 12">PY_sf001</strain>
    </source>
</reference>
<dbReference type="Pfam" id="PF07651">
    <property type="entry name" value="ANTH"/>
    <property type="match status" value="1"/>
</dbReference>
<accession>A0A210PTF2</accession>
<dbReference type="PROSITE" id="PS50945">
    <property type="entry name" value="I_LWEQ"/>
    <property type="match status" value="1"/>
</dbReference>
<comment type="similarity">
    <text evidence="2">Belongs to the SLA2 family.</text>
</comment>
<dbReference type="FunFam" id="1.20.5.1700:FF:000002">
    <property type="entry name" value="Huntingtin interacting protein 1"/>
    <property type="match status" value="1"/>
</dbReference>
<dbReference type="EMBL" id="NEDP02005510">
    <property type="protein sequence ID" value="OWF39763.1"/>
    <property type="molecule type" value="Genomic_DNA"/>
</dbReference>
<dbReference type="SMART" id="SM00273">
    <property type="entry name" value="ENTH"/>
    <property type="match status" value="1"/>
</dbReference>
<comment type="caution">
    <text evidence="11">The sequence shown here is derived from an EMBL/GenBank/DDBJ whole genome shotgun (WGS) entry which is preliminary data.</text>
</comment>
<organism evidence="11 12">
    <name type="scientific">Mizuhopecten yessoensis</name>
    <name type="common">Japanese scallop</name>
    <name type="synonym">Patinopecten yessoensis</name>
    <dbReference type="NCBI Taxonomy" id="6573"/>
    <lineage>
        <taxon>Eukaryota</taxon>
        <taxon>Metazoa</taxon>
        <taxon>Spiralia</taxon>
        <taxon>Lophotrochozoa</taxon>
        <taxon>Mollusca</taxon>
        <taxon>Bivalvia</taxon>
        <taxon>Autobranchia</taxon>
        <taxon>Pteriomorphia</taxon>
        <taxon>Pectinida</taxon>
        <taxon>Pectinoidea</taxon>
        <taxon>Pectinidae</taxon>
        <taxon>Mizuhopecten</taxon>
    </lineage>
</organism>
<evidence type="ECO:0000259" key="10">
    <source>
        <dbReference type="PROSITE" id="PS50945"/>
    </source>
</evidence>
<feature type="domain" description="ENTH" evidence="9">
    <location>
        <begin position="21"/>
        <end position="149"/>
    </location>
</feature>
<evidence type="ECO:0000256" key="6">
    <source>
        <dbReference type="ARBA" id="ARBA00023203"/>
    </source>
</evidence>
<dbReference type="PANTHER" id="PTHR10407:SF15">
    <property type="entry name" value="HUNTINGTIN INTERACTING PROTEIN 1"/>
    <property type="match status" value="1"/>
</dbReference>
<dbReference type="InterPro" id="IPR030224">
    <property type="entry name" value="Sla2_fam"/>
</dbReference>
<feature type="coiled-coil region" evidence="7">
    <location>
        <begin position="1030"/>
        <end position="1059"/>
    </location>
</feature>
<evidence type="ECO:0000256" key="3">
    <source>
        <dbReference type="ARBA" id="ARBA00022490"/>
    </source>
</evidence>
<comment type="subcellular location">
    <subcellularLocation>
        <location evidence="1">Cytoplasm</location>
    </subcellularLocation>
</comment>
<keyword evidence="6" id="KW-0009">Actin-binding</keyword>
<feature type="coiled-coil region" evidence="7">
    <location>
        <begin position="353"/>
        <end position="419"/>
    </location>
</feature>
<dbReference type="Gene3D" id="1.20.5.340">
    <property type="match status" value="1"/>
</dbReference>
<dbReference type="GO" id="GO:0006897">
    <property type="term" value="P:endocytosis"/>
    <property type="evidence" value="ECO:0007669"/>
    <property type="project" value="UniProtKB-KW"/>
</dbReference>
<protein>
    <submittedName>
        <fullName evidence="11">Huntingtin-interacting protein 1</fullName>
    </submittedName>
</protein>
<proteinExistence type="inferred from homology"/>
<evidence type="ECO:0000256" key="7">
    <source>
        <dbReference type="SAM" id="Coils"/>
    </source>
</evidence>
<dbReference type="InterPro" id="IPR035964">
    <property type="entry name" value="I/LWEQ_dom_sf"/>
</dbReference>
<evidence type="ECO:0000313" key="11">
    <source>
        <dbReference type="EMBL" id="OWF39763.1"/>
    </source>
</evidence>
<dbReference type="InterPro" id="IPR011417">
    <property type="entry name" value="ANTH_dom"/>
</dbReference>
<name>A0A210PTF2_MIZYE</name>
<keyword evidence="12" id="KW-1185">Reference proteome</keyword>
<dbReference type="Gene3D" id="1.20.1410.10">
    <property type="entry name" value="I/LWEQ domain"/>
    <property type="match status" value="1"/>
</dbReference>
<dbReference type="GO" id="GO:0051015">
    <property type="term" value="F:actin filament binding"/>
    <property type="evidence" value="ECO:0007669"/>
    <property type="project" value="TreeGrafter"/>
</dbReference>
<dbReference type="STRING" id="6573.A0A210PTF2"/>
<dbReference type="InterPro" id="IPR013809">
    <property type="entry name" value="ENTH"/>
</dbReference>
<evidence type="ECO:0000256" key="2">
    <source>
        <dbReference type="ARBA" id="ARBA00010135"/>
    </source>
</evidence>
<keyword evidence="3" id="KW-0963">Cytoplasm</keyword>
<dbReference type="GO" id="GO:0048268">
    <property type="term" value="P:clathrin coat assembly"/>
    <property type="evidence" value="ECO:0007669"/>
    <property type="project" value="TreeGrafter"/>
</dbReference>
<dbReference type="GO" id="GO:0043325">
    <property type="term" value="F:phosphatidylinositol-3,4-bisphosphate binding"/>
    <property type="evidence" value="ECO:0007669"/>
    <property type="project" value="TreeGrafter"/>
</dbReference>
<evidence type="ECO:0000256" key="8">
    <source>
        <dbReference type="SAM" id="MobiDB-lite"/>
    </source>
</evidence>
<dbReference type="InterPro" id="IPR008942">
    <property type="entry name" value="ENTH_VHS"/>
</dbReference>
<gene>
    <name evidence="11" type="ORF">KP79_PYT16545</name>
</gene>
<dbReference type="Pfam" id="PF01608">
    <property type="entry name" value="I_LWEQ"/>
    <property type="match status" value="1"/>
</dbReference>
<keyword evidence="4" id="KW-0254">Endocytosis</keyword>